<evidence type="ECO:0000313" key="2">
    <source>
        <dbReference type="EMBL" id="UUP12336.1"/>
    </source>
</evidence>
<dbReference type="InterPro" id="IPR050149">
    <property type="entry name" value="Collagen_superfamily"/>
</dbReference>
<dbReference type="InterPro" id="IPR008160">
    <property type="entry name" value="Collagen"/>
</dbReference>
<dbReference type="PANTHER" id="PTHR24023">
    <property type="entry name" value="COLLAGEN ALPHA"/>
    <property type="match status" value="1"/>
</dbReference>
<dbReference type="Proteomes" id="UP001316184">
    <property type="component" value="Chromosome"/>
</dbReference>
<gene>
    <name evidence="2" type="ORF">NQV15_10765</name>
</gene>
<reference evidence="2 3" key="1">
    <citation type="submission" date="2022-08" db="EMBL/GenBank/DDBJ databases">
        <title>novel species in genus Aeromicrobium.</title>
        <authorList>
            <person name="Ye L."/>
        </authorList>
    </citation>
    <scope>NUCLEOTIDE SEQUENCE [LARGE SCALE GENOMIC DNA]</scope>
    <source>
        <strain evidence="3">zg-Y1379</strain>
    </source>
</reference>
<accession>A0ABY5M5K0</accession>
<dbReference type="RefSeq" id="WP_232399856.1">
    <property type="nucleotide sequence ID" value="NZ_CP102173.1"/>
</dbReference>
<dbReference type="EMBL" id="CP102173">
    <property type="protein sequence ID" value="UUP12336.1"/>
    <property type="molecule type" value="Genomic_DNA"/>
</dbReference>
<evidence type="ECO:0000256" key="1">
    <source>
        <dbReference type="SAM" id="MobiDB-lite"/>
    </source>
</evidence>
<evidence type="ECO:0000313" key="3">
    <source>
        <dbReference type="Proteomes" id="UP001316184"/>
    </source>
</evidence>
<proteinExistence type="predicted"/>
<feature type="region of interest" description="Disordered" evidence="1">
    <location>
        <begin position="1"/>
        <end position="72"/>
    </location>
</feature>
<feature type="compositionally biased region" description="Basic and acidic residues" evidence="1">
    <location>
        <begin position="22"/>
        <end position="37"/>
    </location>
</feature>
<dbReference type="PANTHER" id="PTHR24023:SF1082">
    <property type="entry name" value="COLLAGEN TRIPLE HELIX REPEAT"/>
    <property type="match status" value="1"/>
</dbReference>
<organism evidence="2 3">
    <name type="scientific">Aeromicrobium wangtongii</name>
    <dbReference type="NCBI Taxonomy" id="2969247"/>
    <lineage>
        <taxon>Bacteria</taxon>
        <taxon>Bacillati</taxon>
        <taxon>Actinomycetota</taxon>
        <taxon>Actinomycetes</taxon>
        <taxon>Propionibacteriales</taxon>
        <taxon>Nocardioidaceae</taxon>
        <taxon>Aeromicrobium</taxon>
    </lineage>
</organism>
<sequence length="213" mass="20862">MTGATGATGAAGAIGAAGPKGDPGEKGVAGEKGDRGEPGVAGPRGEQGEKGDAGAAGPQGERGATGAAGATGPAGITNARVATISAGQSIGPEGVVLGSLTLDRNKNYLVSSGVTALSPVTDAMQCQLISDNKIDDFAQDSIAGRASVTTEHVYTKSGFGTFVVYIGCLSGEATYQLEAAHLHAIEISTVTGPGPQVGPSITGKSALPRLSMR</sequence>
<protein>
    <submittedName>
        <fullName evidence="2">Collagen-like protein</fullName>
    </submittedName>
</protein>
<name>A0ABY5M5K0_9ACTN</name>
<dbReference type="Pfam" id="PF01391">
    <property type="entry name" value="Collagen"/>
    <property type="match status" value="1"/>
</dbReference>
<feature type="compositionally biased region" description="Low complexity" evidence="1">
    <location>
        <begin position="1"/>
        <end position="17"/>
    </location>
</feature>
<keyword evidence="3" id="KW-1185">Reference proteome</keyword>